<dbReference type="SUPFAM" id="SSF55781">
    <property type="entry name" value="GAF domain-like"/>
    <property type="match status" value="1"/>
</dbReference>
<feature type="domain" description="EAL" evidence="1">
    <location>
        <begin position="494"/>
        <end position="750"/>
    </location>
</feature>
<dbReference type="Gene3D" id="3.30.450.40">
    <property type="match status" value="1"/>
</dbReference>
<dbReference type="SUPFAM" id="SSF141868">
    <property type="entry name" value="EAL domain-like"/>
    <property type="match status" value="1"/>
</dbReference>
<evidence type="ECO:0000313" key="4">
    <source>
        <dbReference type="Proteomes" id="UP000588068"/>
    </source>
</evidence>
<evidence type="ECO:0000259" key="2">
    <source>
        <dbReference type="PROSITE" id="PS50887"/>
    </source>
</evidence>
<evidence type="ECO:0000259" key="1">
    <source>
        <dbReference type="PROSITE" id="PS50883"/>
    </source>
</evidence>
<dbReference type="Proteomes" id="UP000588068">
    <property type="component" value="Unassembled WGS sequence"/>
</dbReference>
<dbReference type="PANTHER" id="PTHR33121:SF23">
    <property type="entry name" value="CYCLIC DI-GMP PHOSPHODIESTERASE PDEB"/>
    <property type="match status" value="1"/>
</dbReference>
<dbReference type="InterPro" id="IPR043128">
    <property type="entry name" value="Rev_trsase/Diguanyl_cyclase"/>
</dbReference>
<proteinExistence type="predicted"/>
<gene>
    <name evidence="3" type="ORF">HNQ60_001946</name>
</gene>
<comment type="caution">
    <text evidence="3">The sequence shown here is derived from an EMBL/GenBank/DDBJ whole genome shotgun (WGS) entry which is preliminary data.</text>
</comment>
<dbReference type="InterPro" id="IPR050706">
    <property type="entry name" value="Cyclic-di-GMP_PDE-like"/>
</dbReference>
<dbReference type="SUPFAM" id="SSF55073">
    <property type="entry name" value="Nucleotide cyclase"/>
    <property type="match status" value="1"/>
</dbReference>
<organism evidence="3 4">
    <name type="scientific">Povalibacter uvarum</name>
    <dbReference type="NCBI Taxonomy" id="732238"/>
    <lineage>
        <taxon>Bacteria</taxon>
        <taxon>Pseudomonadati</taxon>
        <taxon>Pseudomonadota</taxon>
        <taxon>Gammaproteobacteria</taxon>
        <taxon>Steroidobacterales</taxon>
        <taxon>Steroidobacteraceae</taxon>
        <taxon>Povalibacter</taxon>
    </lineage>
</organism>
<reference evidence="3 4" key="1">
    <citation type="submission" date="2020-08" db="EMBL/GenBank/DDBJ databases">
        <title>Genomic Encyclopedia of Type Strains, Phase IV (KMG-IV): sequencing the most valuable type-strain genomes for metagenomic binning, comparative biology and taxonomic classification.</title>
        <authorList>
            <person name="Goeker M."/>
        </authorList>
    </citation>
    <scope>NUCLEOTIDE SEQUENCE [LARGE SCALE GENOMIC DNA]</scope>
    <source>
        <strain evidence="3 4">DSM 26723</strain>
    </source>
</reference>
<dbReference type="Pfam" id="PF00990">
    <property type="entry name" value="GGDEF"/>
    <property type="match status" value="1"/>
</dbReference>
<dbReference type="PANTHER" id="PTHR33121">
    <property type="entry name" value="CYCLIC DI-GMP PHOSPHODIESTERASE PDEF"/>
    <property type="match status" value="1"/>
</dbReference>
<dbReference type="GO" id="GO:0071111">
    <property type="term" value="F:cyclic-guanylate-specific phosphodiesterase activity"/>
    <property type="evidence" value="ECO:0007669"/>
    <property type="project" value="InterPro"/>
</dbReference>
<dbReference type="CDD" id="cd01949">
    <property type="entry name" value="GGDEF"/>
    <property type="match status" value="1"/>
</dbReference>
<dbReference type="Gene3D" id="3.20.20.450">
    <property type="entry name" value="EAL domain"/>
    <property type="match status" value="1"/>
</dbReference>
<dbReference type="InterPro" id="IPR000160">
    <property type="entry name" value="GGDEF_dom"/>
</dbReference>
<dbReference type="CDD" id="cd01948">
    <property type="entry name" value="EAL"/>
    <property type="match status" value="1"/>
</dbReference>
<dbReference type="Pfam" id="PF00563">
    <property type="entry name" value="EAL"/>
    <property type="match status" value="1"/>
</dbReference>
<dbReference type="SMART" id="SM00052">
    <property type="entry name" value="EAL"/>
    <property type="match status" value="1"/>
</dbReference>
<sequence>MATILDDDDTIEAQSLSTSLDPYGQLMKMLMPRALCIAIYDRMATPLWLSDGCEGPDLPQLVEEALNSARSAEPDPSERDGFARSWEGDTAYVFILREGNELLGAVALSCRDSGSGGRPFSLMLGLLRPALQVLNRELVSQYNIGDLQKNLTLRDGDLALLLDANGSAEGDGDDFDQLLRNCVTHLDGSLGALFVPDKKIALSYSAAASHRRNDNELLDRTQRHLFAWAQVQRRTLTLNKAPPNSPLGPLPYKILACPIRYGTQPVSGILLLFRPHSAADFDLRQARILEMMARRIAYVLQNAYDPATGLLTRPAFEQRALATLAAGDRQHCVGYADVDRLHVINDNYGMHVGDQVLERIAEAIRTNLRPQILASRVSGDRFALFFPNASLQEAEAFLSTVCRAVGALDFRHEGQRIAISVSSGLAIVPQTRFPLSHALATAEVACKAAKDRGRGRVETYQEPIEEPVHQEVAAPIPELVDEELPEIEVAHHEPTTPLGELRDAIANDRFRMEAQPIVTLDSQNSPRRFELLLRMIDGAGESIAPNKFFASAERHQIATDIDRWVVQYALEILSSAAPALQGLGAHFSINLSGQSVAAEDFPGFLAAKLREYELPPGLLSFEISETAAVANIVRAETLIRRVQDLGHGIALDDFGRGLSSLNYLKSLPVSDLKIDGALVRTLATNARSQQTVKAIVQLARSMQLKTTAESVESEAILSSVAGLGVDYVQGFAIGRPRALETVLQELLRGAPGLTRVSGSPLMSRLAG</sequence>
<dbReference type="EMBL" id="JACHHZ010000002">
    <property type="protein sequence ID" value="MBB6093068.1"/>
    <property type="molecule type" value="Genomic_DNA"/>
</dbReference>
<dbReference type="PROSITE" id="PS50887">
    <property type="entry name" value="GGDEF"/>
    <property type="match status" value="1"/>
</dbReference>
<dbReference type="InterPro" id="IPR029016">
    <property type="entry name" value="GAF-like_dom_sf"/>
</dbReference>
<keyword evidence="4" id="KW-1185">Reference proteome</keyword>
<feature type="domain" description="GGDEF" evidence="2">
    <location>
        <begin position="329"/>
        <end position="462"/>
    </location>
</feature>
<dbReference type="InterPro" id="IPR035919">
    <property type="entry name" value="EAL_sf"/>
</dbReference>
<accession>A0A841HLI8</accession>
<dbReference type="RefSeq" id="WP_184331085.1">
    <property type="nucleotide sequence ID" value="NZ_JACHHZ010000002.1"/>
</dbReference>
<evidence type="ECO:0000313" key="3">
    <source>
        <dbReference type="EMBL" id="MBB6093068.1"/>
    </source>
</evidence>
<dbReference type="InterPro" id="IPR001633">
    <property type="entry name" value="EAL_dom"/>
</dbReference>
<dbReference type="PROSITE" id="PS50883">
    <property type="entry name" value="EAL"/>
    <property type="match status" value="1"/>
</dbReference>
<dbReference type="NCBIfam" id="TIGR00254">
    <property type="entry name" value="GGDEF"/>
    <property type="match status" value="1"/>
</dbReference>
<dbReference type="Gene3D" id="3.30.70.270">
    <property type="match status" value="1"/>
</dbReference>
<dbReference type="InterPro" id="IPR029787">
    <property type="entry name" value="Nucleotide_cyclase"/>
</dbReference>
<dbReference type="AlphaFoldDB" id="A0A841HLI8"/>
<dbReference type="SMART" id="SM00267">
    <property type="entry name" value="GGDEF"/>
    <property type="match status" value="1"/>
</dbReference>
<name>A0A841HLI8_9GAMM</name>
<protein>
    <submittedName>
        <fullName evidence="3">Diguanylate cyclase (GGDEF)-like protein</fullName>
    </submittedName>
</protein>